<dbReference type="CDD" id="cd00093">
    <property type="entry name" value="HTH_XRE"/>
    <property type="match status" value="1"/>
</dbReference>
<comment type="caution">
    <text evidence="2">The sequence shown here is derived from an EMBL/GenBank/DDBJ whole genome shotgun (WGS) entry which is preliminary data.</text>
</comment>
<evidence type="ECO:0000259" key="1">
    <source>
        <dbReference type="PROSITE" id="PS50943"/>
    </source>
</evidence>
<dbReference type="EMBL" id="JAEPCM010000262">
    <property type="protein sequence ID" value="MCG7946229.1"/>
    <property type="molecule type" value="Genomic_DNA"/>
</dbReference>
<accession>A0A9E4KBT7</accession>
<dbReference type="Pfam" id="PF13560">
    <property type="entry name" value="HTH_31"/>
    <property type="match status" value="1"/>
</dbReference>
<sequence length="129" mass="14453">MMAKNSLKSLMKEMFDENIKFKENLKRLNPRVELARVLIYIRHSARMTQQQVAEAMGTDQPFVSRMESAAGPFPDASSISAYAHACHSGFGLVFVSNNRVIAVSMCTGQHEKVFSEAMALHNIEKYSPV</sequence>
<evidence type="ECO:0000313" key="3">
    <source>
        <dbReference type="Proteomes" id="UP000886667"/>
    </source>
</evidence>
<proteinExistence type="predicted"/>
<name>A0A9E4KBT7_9GAMM</name>
<evidence type="ECO:0000313" key="2">
    <source>
        <dbReference type="EMBL" id="MCG7946229.1"/>
    </source>
</evidence>
<gene>
    <name evidence="2" type="ORF">JAZ07_07770</name>
</gene>
<feature type="domain" description="HTH cro/C1-type" evidence="1">
    <location>
        <begin position="38"/>
        <end position="68"/>
    </location>
</feature>
<dbReference type="PROSITE" id="PS50943">
    <property type="entry name" value="HTH_CROC1"/>
    <property type="match status" value="1"/>
</dbReference>
<dbReference type="AlphaFoldDB" id="A0A9E4KBT7"/>
<dbReference type="SMART" id="SM00530">
    <property type="entry name" value="HTH_XRE"/>
    <property type="match status" value="1"/>
</dbReference>
<dbReference type="GO" id="GO:0003677">
    <property type="term" value="F:DNA binding"/>
    <property type="evidence" value="ECO:0007669"/>
    <property type="project" value="InterPro"/>
</dbReference>
<reference evidence="2" key="1">
    <citation type="journal article" date="2021" name="Proc. Natl. Acad. Sci. U.S.A.">
        <title>Global biogeography of chemosynthetic symbionts reveals both localized and globally distributed symbiont groups. .</title>
        <authorList>
            <person name="Osvatic J.T."/>
            <person name="Wilkins L.G.E."/>
            <person name="Leibrecht L."/>
            <person name="Leray M."/>
            <person name="Zauner S."/>
            <person name="Polzin J."/>
            <person name="Camacho Y."/>
            <person name="Gros O."/>
            <person name="van Gils J.A."/>
            <person name="Eisen J.A."/>
            <person name="Petersen J.M."/>
            <person name="Yuen B."/>
        </authorList>
    </citation>
    <scope>NUCLEOTIDE SEQUENCE</scope>
    <source>
        <strain evidence="2">MAGclacostrist064TRANS</strain>
    </source>
</reference>
<dbReference type="SUPFAM" id="SSF47413">
    <property type="entry name" value="lambda repressor-like DNA-binding domains"/>
    <property type="match status" value="1"/>
</dbReference>
<dbReference type="InterPro" id="IPR010982">
    <property type="entry name" value="Lambda_DNA-bd_dom_sf"/>
</dbReference>
<protein>
    <submittedName>
        <fullName evidence="2">Helix-turn-helix domain-containing protein</fullName>
    </submittedName>
</protein>
<dbReference type="InterPro" id="IPR001387">
    <property type="entry name" value="Cro/C1-type_HTH"/>
</dbReference>
<dbReference type="Gene3D" id="1.10.260.40">
    <property type="entry name" value="lambda repressor-like DNA-binding domains"/>
    <property type="match status" value="1"/>
</dbReference>
<organism evidence="2 3">
    <name type="scientific">Candidatus Thiodiazotropha taylori</name>
    <dbReference type="NCBI Taxonomy" id="2792791"/>
    <lineage>
        <taxon>Bacteria</taxon>
        <taxon>Pseudomonadati</taxon>
        <taxon>Pseudomonadota</taxon>
        <taxon>Gammaproteobacteria</taxon>
        <taxon>Chromatiales</taxon>
        <taxon>Sedimenticolaceae</taxon>
        <taxon>Candidatus Thiodiazotropha</taxon>
    </lineage>
</organism>
<dbReference type="Proteomes" id="UP000886667">
    <property type="component" value="Unassembled WGS sequence"/>
</dbReference>